<reference evidence="2" key="1">
    <citation type="journal article" date="2015" name="Nature">
        <title>Complex archaea that bridge the gap between prokaryotes and eukaryotes.</title>
        <authorList>
            <person name="Spang A."/>
            <person name="Saw J.H."/>
            <person name="Jorgensen S.L."/>
            <person name="Zaremba-Niedzwiedzka K."/>
            <person name="Martijn J."/>
            <person name="Lind A.E."/>
            <person name="van Eijk R."/>
            <person name="Schleper C."/>
            <person name="Guy L."/>
            <person name="Ettema T.J."/>
        </authorList>
    </citation>
    <scope>NUCLEOTIDE SEQUENCE</scope>
</reference>
<organism evidence="2">
    <name type="scientific">marine sediment metagenome</name>
    <dbReference type="NCBI Taxonomy" id="412755"/>
    <lineage>
        <taxon>unclassified sequences</taxon>
        <taxon>metagenomes</taxon>
        <taxon>ecological metagenomes</taxon>
    </lineage>
</organism>
<dbReference type="CDD" id="cd04179">
    <property type="entry name" value="DPM_DPG-synthase_like"/>
    <property type="match status" value="1"/>
</dbReference>
<dbReference type="InterPro" id="IPR001173">
    <property type="entry name" value="Glyco_trans_2-like"/>
</dbReference>
<protein>
    <recommendedName>
        <fullName evidence="1">Glycosyltransferase 2-like domain-containing protein</fullName>
    </recommendedName>
</protein>
<feature type="domain" description="Glycosyltransferase 2-like" evidence="1">
    <location>
        <begin position="6"/>
        <end position="158"/>
    </location>
</feature>
<evidence type="ECO:0000313" key="2">
    <source>
        <dbReference type="EMBL" id="KKM83592.1"/>
    </source>
</evidence>
<dbReference type="InterPro" id="IPR050256">
    <property type="entry name" value="Glycosyltransferase_2"/>
</dbReference>
<dbReference type="InterPro" id="IPR029044">
    <property type="entry name" value="Nucleotide-diphossugar_trans"/>
</dbReference>
<name>A0A0F9NQP2_9ZZZZ</name>
<proteinExistence type="predicted"/>
<dbReference type="PANTHER" id="PTHR48090">
    <property type="entry name" value="UNDECAPRENYL-PHOSPHATE 4-DEOXY-4-FORMAMIDO-L-ARABINOSE TRANSFERASE-RELATED"/>
    <property type="match status" value="1"/>
</dbReference>
<gene>
    <name evidence="2" type="ORF">LCGC14_1307820</name>
</gene>
<sequence length="222" mass="24731">MKKVAILPAYNLSKSIDKIVERTSKFVDVVIVVSDGSTDDTNLAASEAGAICPPHSNNRGKGYAIRKGIRFSMKFNPKYIILIDADGQHLPEEIPNMLRPIINNLADMVVGSRIRGNLKTSAINKVGNLFLKIISLIMTGRWFSDTESGFRAFKAEMLYKLNLEAVFYEIETELLYKALKKGFKVVEIPITVPKAIPGITIKDGIKVGIYKIITGVKLRFER</sequence>
<dbReference type="SUPFAM" id="SSF53448">
    <property type="entry name" value="Nucleotide-diphospho-sugar transferases"/>
    <property type="match status" value="1"/>
</dbReference>
<evidence type="ECO:0000259" key="1">
    <source>
        <dbReference type="Pfam" id="PF00535"/>
    </source>
</evidence>
<comment type="caution">
    <text evidence="2">The sequence shown here is derived from an EMBL/GenBank/DDBJ whole genome shotgun (WGS) entry which is preliminary data.</text>
</comment>
<dbReference type="Pfam" id="PF00535">
    <property type="entry name" value="Glycos_transf_2"/>
    <property type="match status" value="1"/>
</dbReference>
<dbReference type="Gene3D" id="3.90.550.10">
    <property type="entry name" value="Spore Coat Polysaccharide Biosynthesis Protein SpsA, Chain A"/>
    <property type="match status" value="1"/>
</dbReference>
<dbReference type="PANTHER" id="PTHR48090:SF7">
    <property type="entry name" value="RFBJ PROTEIN"/>
    <property type="match status" value="1"/>
</dbReference>
<dbReference type="EMBL" id="LAZR01007689">
    <property type="protein sequence ID" value="KKM83592.1"/>
    <property type="molecule type" value="Genomic_DNA"/>
</dbReference>
<dbReference type="AlphaFoldDB" id="A0A0F9NQP2"/>
<accession>A0A0F9NQP2</accession>